<organism evidence="2 3">
    <name type="scientific">Hyalella azteca</name>
    <name type="common">Amphipod</name>
    <dbReference type="NCBI Taxonomy" id="294128"/>
    <lineage>
        <taxon>Eukaryota</taxon>
        <taxon>Metazoa</taxon>
        <taxon>Ecdysozoa</taxon>
        <taxon>Arthropoda</taxon>
        <taxon>Crustacea</taxon>
        <taxon>Multicrustacea</taxon>
        <taxon>Malacostraca</taxon>
        <taxon>Eumalacostraca</taxon>
        <taxon>Peracarida</taxon>
        <taxon>Amphipoda</taxon>
        <taxon>Senticaudata</taxon>
        <taxon>Talitrida</taxon>
        <taxon>Talitroidea</taxon>
        <taxon>Hyalellidae</taxon>
        <taxon>Hyalella</taxon>
    </lineage>
</organism>
<dbReference type="KEGG" id="hazt:125178397"/>
<dbReference type="OrthoDB" id="6377668at2759"/>
<protein>
    <submittedName>
        <fullName evidence="3">Uncharacterized protein LOC125178397</fullName>
    </submittedName>
</protein>
<name>A0A979FLT9_HYAAZ</name>
<keyword evidence="2" id="KW-1185">Reference proteome</keyword>
<feature type="compositionally biased region" description="Basic residues" evidence="1">
    <location>
        <begin position="1"/>
        <end position="14"/>
    </location>
</feature>
<accession>A0A979FLT9</accession>
<dbReference type="GeneID" id="125178397"/>
<evidence type="ECO:0000313" key="2">
    <source>
        <dbReference type="Proteomes" id="UP000694843"/>
    </source>
</evidence>
<reference evidence="3" key="1">
    <citation type="submission" date="2025-08" db="UniProtKB">
        <authorList>
            <consortium name="RefSeq"/>
        </authorList>
    </citation>
    <scope>IDENTIFICATION</scope>
    <source>
        <tissue evidence="3">Whole organism</tissue>
    </source>
</reference>
<evidence type="ECO:0000313" key="3">
    <source>
        <dbReference type="RefSeq" id="XP_047738000.1"/>
    </source>
</evidence>
<dbReference type="Proteomes" id="UP000694843">
    <property type="component" value="Unplaced"/>
</dbReference>
<feature type="region of interest" description="Disordered" evidence="1">
    <location>
        <begin position="1"/>
        <end position="21"/>
    </location>
</feature>
<feature type="compositionally biased region" description="Polar residues" evidence="1">
    <location>
        <begin position="112"/>
        <end position="126"/>
    </location>
</feature>
<evidence type="ECO:0000256" key="1">
    <source>
        <dbReference type="SAM" id="MobiDB-lite"/>
    </source>
</evidence>
<dbReference type="AlphaFoldDB" id="A0A979FLT9"/>
<dbReference type="RefSeq" id="XP_047738000.1">
    <property type="nucleotide sequence ID" value="XM_047882044.1"/>
</dbReference>
<feature type="region of interest" description="Disordered" evidence="1">
    <location>
        <begin position="39"/>
        <end position="144"/>
    </location>
</feature>
<sequence>MSGRPHRKQPHARQRKEGDQGEEEGFLYCLMYYFDEARREAEDDDKHNRRFRRCTDDDEEDDASRNKKKNEEQEEEMLNPLVYRDHMPGRTFRGNVVRRAYTPDREPAGGAKNNSADGRRSQSQPPEVNGEEDFPRFRIRRRKR</sequence>
<proteinExistence type="predicted"/>
<gene>
    <name evidence="3" type="primary">LOC125178397</name>
</gene>